<reference evidence="1" key="1">
    <citation type="submission" date="2022-10" db="EMBL/GenBank/DDBJ databases">
        <title>Culturing micro-colonial fungi from biological soil crusts in the Mojave desert and describing Neophaeococcomyces mojavensis, and introducing the new genera and species Taxawa tesnikishii.</title>
        <authorList>
            <person name="Kurbessoian T."/>
            <person name="Stajich J.E."/>
        </authorList>
    </citation>
    <scope>NUCLEOTIDE SEQUENCE</scope>
    <source>
        <strain evidence="1">JES_112</strain>
    </source>
</reference>
<dbReference type="Proteomes" id="UP001172386">
    <property type="component" value="Unassembled WGS sequence"/>
</dbReference>
<organism evidence="1 2">
    <name type="scientific">Neophaeococcomyces mojaviensis</name>
    <dbReference type="NCBI Taxonomy" id="3383035"/>
    <lineage>
        <taxon>Eukaryota</taxon>
        <taxon>Fungi</taxon>
        <taxon>Dikarya</taxon>
        <taxon>Ascomycota</taxon>
        <taxon>Pezizomycotina</taxon>
        <taxon>Eurotiomycetes</taxon>
        <taxon>Chaetothyriomycetidae</taxon>
        <taxon>Chaetothyriales</taxon>
        <taxon>Chaetothyriales incertae sedis</taxon>
        <taxon>Neophaeococcomyces</taxon>
    </lineage>
</organism>
<protein>
    <submittedName>
        <fullName evidence="1">Uncharacterized protein</fullName>
    </submittedName>
</protein>
<dbReference type="EMBL" id="JAPDRQ010000055">
    <property type="protein sequence ID" value="KAJ9658065.1"/>
    <property type="molecule type" value="Genomic_DNA"/>
</dbReference>
<sequence>MTSNNQGDQAVLPPTPNNPNPVDFGPNVIIFDPSMDVGSIQSRVNDILTQQKPNQFGEARYAFFFKPGSYNNLNVEIGYYTTVHGLGHSPDEVTITGGGVQSGGIPPNGLALNNFWRGVENLAVHPTNDGQPQTPKNLNINLWAVSQATYMRRVHVKGVLFLSDFHYDGTGGNYSSGGFLADSLVDTSVISRTQQQWMSRNTNVAEWPEGVWNMVFVGCENTPSGPWPQRPYTVVNTTPLIREKPYLVIDKDGKYSVRVPHLRRDSKGPSWSGSNEAVTSLPINQFYIAHSNRDNADTLNAALQQGHHLILTPGIYRLDKTLHVRHPNKVILGLGMATLTPTTGTPIMKVADVPGISLSGIIFDAGPTNSPILLEVGQPGSSADHSTNPIALFDIVGRVGGPSVASATVCLTINSHHVLLDNVWLWRADHAEKSEYVGWDTNPCQNGLIVNGNDMTAYGLFVEHFLQYQTIWNGERGSTYMYQSEIPYDVPSQDRWMQNGEKGYPSYKISNNVTTHTGRGMGIYCNFLKDGVQLDNAIETPNASGIDLQHLITVWLDGKPWTGINHIVNGRGGAVLNRQPMTATL</sequence>
<evidence type="ECO:0000313" key="2">
    <source>
        <dbReference type="Proteomes" id="UP001172386"/>
    </source>
</evidence>
<keyword evidence="2" id="KW-1185">Reference proteome</keyword>
<comment type="caution">
    <text evidence="1">The sequence shown here is derived from an EMBL/GenBank/DDBJ whole genome shotgun (WGS) entry which is preliminary data.</text>
</comment>
<proteinExistence type="predicted"/>
<accession>A0ACC3A9Y6</accession>
<gene>
    <name evidence="1" type="ORF">H2198_003903</name>
</gene>
<evidence type="ECO:0000313" key="1">
    <source>
        <dbReference type="EMBL" id="KAJ9658065.1"/>
    </source>
</evidence>
<name>A0ACC3A9Y6_9EURO</name>